<comment type="caution">
    <text evidence="2">The sequence shown here is derived from an EMBL/GenBank/DDBJ whole genome shotgun (WGS) entry which is preliminary data.</text>
</comment>
<gene>
    <name evidence="2" type="ORF">ACFP56_12650</name>
</gene>
<feature type="transmembrane region" description="Helical" evidence="1">
    <location>
        <begin position="41"/>
        <end position="59"/>
    </location>
</feature>
<keyword evidence="1" id="KW-1133">Transmembrane helix</keyword>
<dbReference type="Pfam" id="PF05437">
    <property type="entry name" value="AzlD"/>
    <property type="match status" value="1"/>
</dbReference>
<dbReference type="RefSeq" id="WP_379234982.1">
    <property type="nucleotide sequence ID" value="NZ_JBHSTE010000004.1"/>
</dbReference>
<evidence type="ECO:0000256" key="1">
    <source>
        <dbReference type="SAM" id="Phobius"/>
    </source>
</evidence>
<proteinExistence type="predicted"/>
<keyword evidence="3" id="KW-1185">Reference proteome</keyword>
<dbReference type="EMBL" id="JBHSTE010000004">
    <property type="protein sequence ID" value="MFC6333471.1"/>
    <property type="molecule type" value="Genomic_DNA"/>
</dbReference>
<evidence type="ECO:0000313" key="3">
    <source>
        <dbReference type="Proteomes" id="UP001596233"/>
    </source>
</evidence>
<reference evidence="3" key="1">
    <citation type="journal article" date="2019" name="Int. J. Syst. Evol. Microbiol.">
        <title>The Global Catalogue of Microorganisms (GCM) 10K type strain sequencing project: providing services to taxonomists for standard genome sequencing and annotation.</title>
        <authorList>
            <consortium name="The Broad Institute Genomics Platform"/>
            <consortium name="The Broad Institute Genome Sequencing Center for Infectious Disease"/>
            <person name="Wu L."/>
            <person name="Ma J."/>
        </authorList>
    </citation>
    <scope>NUCLEOTIDE SEQUENCE [LARGE SCALE GENOMIC DNA]</scope>
    <source>
        <strain evidence="3">PCU 280</strain>
    </source>
</reference>
<keyword evidence="1" id="KW-0472">Membrane</keyword>
<dbReference type="Proteomes" id="UP001596233">
    <property type="component" value="Unassembled WGS sequence"/>
</dbReference>
<accession>A0ABW1V5I6</accession>
<dbReference type="InterPro" id="IPR008407">
    <property type="entry name" value="Brnchd-chn_aa_trnsp_AzlD"/>
</dbReference>
<feature type="transmembrane region" description="Helical" evidence="1">
    <location>
        <begin position="71"/>
        <end position="104"/>
    </location>
</feature>
<organism evidence="2 3">
    <name type="scientific">Paenibacillus septentrionalis</name>
    <dbReference type="NCBI Taxonomy" id="429342"/>
    <lineage>
        <taxon>Bacteria</taxon>
        <taxon>Bacillati</taxon>
        <taxon>Bacillota</taxon>
        <taxon>Bacilli</taxon>
        <taxon>Bacillales</taxon>
        <taxon>Paenibacillaceae</taxon>
        <taxon>Paenibacillus</taxon>
    </lineage>
</organism>
<keyword evidence="1" id="KW-0812">Transmembrane</keyword>
<feature type="transmembrane region" description="Helical" evidence="1">
    <location>
        <begin position="6"/>
        <end position="29"/>
    </location>
</feature>
<evidence type="ECO:0000313" key="2">
    <source>
        <dbReference type="EMBL" id="MFC6333471.1"/>
    </source>
</evidence>
<name>A0ABW1V5I6_9BACL</name>
<protein>
    <submittedName>
        <fullName evidence="2">AzlD domain-containing protein</fullName>
    </submittedName>
</protein>
<sequence>MTLSTAMLLTIIGCCLVTLLPRIAPFILVKKVELPQSVKKWLGYIPICILTALVVQGMWSVEQGFKLTLHWHYLLALLPTVAAAIWTRSLAITVITGVIAAALIRLWL</sequence>